<name>A0A9Q9AZ75_9PEZI</name>
<organism evidence="2 3">
    <name type="scientific">Septoria linicola</name>
    <dbReference type="NCBI Taxonomy" id="215465"/>
    <lineage>
        <taxon>Eukaryota</taxon>
        <taxon>Fungi</taxon>
        <taxon>Dikarya</taxon>
        <taxon>Ascomycota</taxon>
        <taxon>Pezizomycotina</taxon>
        <taxon>Dothideomycetes</taxon>
        <taxon>Dothideomycetidae</taxon>
        <taxon>Mycosphaerellales</taxon>
        <taxon>Mycosphaerellaceae</taxon>
        <taxon>Septoria</taxon>
    </lineage>
</organism>
<protein>
    <submittedName>
        <fullName evidence="2">Uncharacterized protein</fullName>
    </submittedName>
</protein>
<evidence type="ECO:0000256" key="1">
    <source>
        <dbReference type="SAM" id="MobiDB-lite"/>
    </source>
</evidence>
<dbReference type="AlphaFoldDB" id="A0A9Q9AZ75"/>
<keyword evidence="3" id="KW-1185">Reference proteome</keyword>
<evidence type="ECO:0000313" key="2">
    <source>
        <dbReference type="EMBL" id="USW57815.1"/>
    </source>
</evidence>
<sequence length="126" mass="13952">MTVPEPRTGREVHLRKPTLASVRESLQLGGSDVADAVAFEQLKAETAKAASRLRQIALKRHEDGPAKDGSEITNAVGEEDMRREVAQVIGSASPLDRLLYERHNQSCDDNWLIRAMIWLYLNDAGA</sequence>
<accession>A0A9Q9AZ75</accession>
<gene>
    <name evidence="2" type="ORF">Slin15195_G111340</name>
</gene>
<evidence type="ECO:0000313" key="3">
    <source>
        <dbReference type="Proteomes" id="UP001056384"/>
    </source>
</evidence>
<dbReference type="Proteomes" id="UP001056384">
    <property type="component" value="Chromosome 10"/>
</dbReference>
<dbReference type="EMBL" id="CP099427">
    <property type="protein sequence ID" value="USW57815.1"/>
    <property type="molecule type" value="Genomic_DNA"/>
</dbReference>
<reference evidence="2" key="1">
    <citation type="submission" date="2022-06" db="EMBL/GenBank/DDBJ databases">
        <title>Complete genome sequences of two strains of the flax pathogen Septoria linicola.</title>
        <authorList>
            <person name="Lapalu N."/>
            <person name="Simon A."/>
            <person name="Demenou B."/>
            <person name="Paumier D."/>
            <person name="Guillot M.-P."/>
            <person name="Gout L."/>
            <person name="Valade R."/>
        </authorList>
    </citation>
    <scope>NUCLEOTIDE SEQUENCE</scope>
    <source>
        <strain evidence="2">SE15195</strain>
    </source>
</reference>
<feature type="region of interest" description="Disordered" evidence="1">
    <location>
        <begin position="59"/>
        <end position="78"/>
    </location>
</feature>
<proteinExistence type="predicted"/>
<feature type="compositionally biased region" description="Basic and acidic residues" evidence="1">
    <location>
        <begin position="59"/>
        <end position="70"/>
    </location>
</feature>